<dbReference type="Proteomes" id="UP000239156">
    <property type="component" value="Unassembled WGS sequence"/>
</dbReference>
<dbReference type="InterPro" id="IPR023267">
    <property type="entry name" value="RCMT"/>
</dbReference>
<keyword evidence="2 5" id="KW-0808">Transferase</keyword>
<feature type="compositionally biased region" description="Low complexity" evidence="6">
    <location>
        <begin position="572"/>
        <end position="581"/>
    </location>
</feature>
<dbReference type="SUPFAM" id="SSF53335">
    <property type="entry name" value="S-adenosyl-L-methionine-dependent methyltransferases"/>
    <property type="match status" value="1"/>
</dbReference>
<feature type="binding site" evidence="5">
    <location>
        <position position="393"/>
    </location>
    <ligand>
        <name>S-adenosyl-L-methionine</name>
        <dbReference type="ChEBI" id="CHEBI:59789"/>
    </ligand>
</feature>
<keyword evidence="4 5" id="KW-0694">RNA-binding</keyword>
<dbReference type="VEuPathDB" id="FungiDB:PSTT_06209"/>
<dbReference type="PRINTS" id="PR02008">
    <property type="entry name" value="RCMTFAMILY"/>
</dbReference>
<dbReference type="PANTHER" id="PTHR22807">
    <property type="entry name" value="NOP2 YEAST -RELATED NOL1/NOP2/FMU SUN DOMAIN-CONTAINING"/>
    <property type="match status" value="1"/>
</dbReference>
<feature type="non-terminal residue" evidence="8">
    <location>
        <position position="1"/>
    </location>
</feature>
<evidence type="ECO:0000256" key="1">
    <source>
        <dbReference type="ARBA" id="ARBA00022603"/>
    </source>
</evidence>
<dbReference type="Pfam" id="PF21148">
    <property type="entry name" value="NSUN5_fdxn-like"/>
    <property type="match status" value="1"/>
</dbReference>
<dbReference type="VEuPathDB" id="FungiDB:PSHT_09178"/>
<dbReference type="GO" id="GO:0003723">
    <property type="term" value="F:RNA binding"/>
    <property type="evidence" value="ECO:0007669"/>
    <property type="project" value="UniProtKB-UniRule"/>
</dbReference>
<dbReference type="InterPro" id="IPR048889">
    <property type="entry name" value="NSUN5_RCM1_N"/>
</dbReference>
<keyword evidence="3 5" id="KW-0949">S-adenosyl-L-methionine</keyword>
<feature type="domain" description="SAM-dependent MTase RsmB/NOP-type" evidence="7">
    <location>
        <begin position="216"/>
        <end position="531"/>
    </location>
</feature>
<dbReference type="GO" id="GO:0070475">
    <property type="term" value="P:rRNA base methylation"/>
    <property type="evidence" value="ECO:0007669"/>
    <property type="project" value="TreeGrafter"/>
</dbReference>
<evidence type="ECO:0000256" key="6">
    <source>
        <dbReference type="SAM" id="MobiDB-lite"/>
    </source>
</evidence>
<dbReference type="AlphaFoldDB" id="A0A2S4VKY5"/>
<dbReference type="PROSITE" id="PS51686">
    <property type="entry name" value="SAM_MT_RSMB_NOP"/>
    <property type="match status" value="1"/>
</dbReference>
<evidence type="ECO:0000256" key="5">
    <source>
        <dbReference type="PROSITE-ProRule" id="PRU01023"/>
    </source>
</evidence>
<dbReference type="GO" id="GO:0005730">
    <property type="term" value="C:nucleolus"/>
    <property type="evidence" value="ECO:0007669"/>
    <property type="project" value="TreeGrafter"/>
</dbReference>
<gene>
    <name evidence="8" type="ORF">PSTT_06209</name>
</gene>
<feature type="binding site" evidence="5">
    <location>
        <position position="356"/>
    </location>
    <ligand>
        <name>S-adenosyl-L-methionine</name>
        <dbReference type="ChEBI" id="CHEBI:59789"/>
    </ligand>
</feature>
<protein>
    <recommendedName>
        <fullName evidence="7">SAM-dependent MTase RsmB/NOP-type domain-containing protein</fullName>
    </recommendedName>
</protein>
<evidence type="ECO:0000313" key="8">
    <source>
        <dbReference type="EMBL" id="POW10202.1"/>
    </source>
</evidence>
<dbReference type="Gene3D" id="3.40.50.150">
    <property type="entry name" value="Vaccinia Virus protein VP39"/>
    <property type="match status" value="1"/>
</dbReference>
<name>A0A2S4VKY5_9BASI</name>
<reference evidence="8" key="1">
    <citation type="submission" date="2017-12" db="EMBL/GenBank/DDBJ databases">
        <title>Gene loss provides genomic basis for host adaptation in cereal stripe rust fungi.</title>
        <authorList>
            <person name="Xia C."/>
        </authorList>
    </citation>
    <scope>NUCLEOTIDE SEQUENCE [LARGE SCALE GENOMIC DNA]</scope>
    <source>
        <strain evidence="8">93-210</strain>
    </source>
</reference>
<keyword evidence="9" id="KW-1185">Reference proteome</keyword>
<dbReference type="PANTHER" id="PTHR22807:SF4">
    <property type="entry name" value="28S RRNA (CYTOSINE-C(5))-METHYLTRANSFERASE"/>
    <property type="match status" value="1"/>
</dbReference>
<feature type="region of interest" description="Disordered" evidence="6">
    <location>
        <begin position="549"/>
        <end position="591"/>
    </location>
</feature>
<dbReference type="Gene3D" id="3.30.70.1170">
    <property type="entry name" value="Sun protein, domain 3"/>
    <property type="match status" value="1"/>
</dbReference>
<dbReference type="InterPro" id="IPR049560">
    <property type="entry name" value="MeTrfase_RsmB-F_NOP2_cat"/>
</dbReference>
<comment type="caution">
    <text evidence="5">Lacks conserved residue(s) required for the propagation of feature annotation.</text>
</comment>
<organism evidence="8 9">
    <name type="scientific">Puccinia striiformis</name>
    <dbReference type="NCBI Taxonomy" id="27350"/>
    <lineage>
        <taxon>Eukaryota</taxon>
        <taxon>Fungi</taxon>
        <taxon>Dikarya</taxon>
        <taxon>Basidiomycota</taxon>
        <taxon>Pucciniomycotina</taxon>
        <taxon>Pucciniomycetes</taxon>
        <taxon>Pucciniales</taxon>
        <taxon>Pucciniaceae</taxon>
        <taxon>Puccinia</taxon>
    </lineage>
</organism>
<evidence type="ECO:0000259" key="7">
    <source>
        <dbReference type="PROSITE" id="PS51686"/>
    </source>
</evidence>
<dbReference type="GO" id="GO:0008173">
    <property type="term" value="F:RNA methyltransferase activity"/>
    <property type="evidence" value="ECO:0007669"/>
    <property type="project" value="InterPro"/>
</dbReference>
<evidence type="ECO:0000256" key="2">
    <source>
        <dbReference type="ARBA" id="ARBA00022679"/>
    </source>
</evidence>
<feature type="active site" description="Nucleophile" evidence="5">
    <location>
        <position position="450"/>
    </location>
</feature>
<dbReference type="Pfam" id="PF21153">
    <property type="entry name" value="NSUN5_N"/>
    <property type="match status" value="1"/>
</dbReference>
<dbReference type="InterPro" id="IPR029063">
    <property type="entry name" value="SAM-dependent_MTases_sf"/>
</dbReference>
<accession>A0A2S4VKY5</accession>
<evidence type="ECO:0000256" key="3">
    <source>
        <dbReference type="ARBA" id="ARBA00022691"/>
    </source>
</evidence>
<proteinExistence type="inferred from homology"/>
<comment type="caution">
    <text evidence="8">The sequence shown here is derived from an EMBL/GenBank/DDBJ whole genome shotgun (WGS) entry which is preliminary data.</text>
</comment>
<dbReference type="InterPro" id="IPR001678">
    <property type="entry name" value="MeTrfase_RsmB-F_NOP2_dom"/>
</dbReference>
<evidence type="ECO:0000256" key="4">
    <source>
        <dbReference type="ARBA" id="ARBA00022884"/>
    </source>
</evidence>
<dbReference type="InterPro" id="IPR049561">
    <property type="entry name" value="NSUN5_7_fdxn-like"/>
</dbReference>
<comment type="similarity">
    <text evidence="5">Belongs to the class I-like SAM-binding methyltransferase superfamily. RsmB/NOP family.</text>
</comment>
<evidence type="ECO:0000313" key="9">
    <source>
        <dbReference type="Proteomes" id="UP000239156"/>
    </source>
</evidence>
<sequence>WYGKHCSLISRCCDLCRSGAPNDIGYMQCEDMSEMEFYNQAARAIDQVDSKHGSLKSIVFNLATKMKTSSKQAQNGSAAKARQVSDGKRLLRVVAETLRYRQVIESILQAVDVLNSESKIFGKSSSSQSKTAISKQANRSQHPQAQSLILILVHDHLFSSRGISLSKIHKIRLAIERHSSALKAELSRLMVRQGVSQVSDLIDSLKRAGSDSPDEESSPTIVNAPRWMRVNTIKWSLEDAKGWLVDAGWTETSLDVLTKDTSSTTSSDQLLYFAEDNHIANLIALPSKVQLAKLPPYLDGRLIAQDKASCMPAQLLLGDQPTVPPIEVIDATSAPGNKTTMLSSIVGPRGKVWAFEKDHKRFRVLAEMIKLAGCTTVNHADERFKNVSHIMVDPSCSGSGISNRLDNLFQNGPKDKRDEERIKSLSRFQTTIVSHALRFPSVNQVVYSTCSIWKEENEEVVLRILNKPEMLSKGWTLKDVTNTFLRNSKTPWTRAGEVITREQKHLSDRMIRFDPTVDQTIGFFAAVFLRASAEPEPVNPKETVVKPFTSIPLEPAPSRSKTVSDQTKKSSVKSPKSLLSSNNIKQGKKKRQIVIRPGKFIFS</sequence>
<dbReference type="Pfam" id="PF01189">
    <property type="entry name" value="Methyltr_RsmB-F"/>
    <property type="match status" value="1"/>
</dbReference>
<keyword evidence="1 5" id="KW-0489">Methyltransferase</keyword>
<dbReference type="EMBL" id="PKSL01000048">
    <property type="protein sequence ID" value="POW10202.1"/>
    <property type="molecule type" value="Genomic_DNA"/>
</dbReference>
<feature type="binding site" evidence="5">
    <location>
        <position position="381"/>
    </location>
    <ligand>
        <name>S-adenosyl-L-methionine</name>
        <dbReference type="ChEBI" id="CHEBI:59789"/>
    </ligand>
</feature>